<keyword evidence="8" id="KW-0472">Membrane</keyword>
<name>A0A9W7FVQ8_9STRA</name>
<keyword evidence="13" id="KW-1185">Reference proteome</keyword>
<dbReference type="Pfam" id="PF00858">
    <property type="entry name" value="ASC"/>
    <property type="match status" value="1"/>
</dbReference>
<evidence type="ECO:0000256" key="9">
    <source>
        <dbReference type="ARBA" id="ARBA00023201"/>
    </source>
</evidence>
<dbReference type="PRINTS" id="PR01078">
    <property type="entry name" value="AMINACHANNEL"/>
</dbReference>
<evidence type="ECO:0000256" key="11">
    <source>
        <dbReference type="RuleBase" id="RU000679"/>
    </source>
</evidence>
<dbReference type="GO" id="GO:0005886">
    <property type="term" value="C:plasma membrane"/>
    <property type="evidence" value="ECO:0007669"/>
    <property type="project" value="TreeGrafter"/>
</dbReference>
<evidence type="ECO:0000256" key="8">
    <source>
        <dbReference type="ARBA" id="ARBA00023136"/>
    </source>
</evidence>
<reference evidence="13" key="1">
    <citation type="journal article" date="2023" name="Commun. Biol.">
        <title>Genome analysis of Parmales, the sister group of diatoms, reveals the evolutionary specialization of diatoms from phago-mixotrophs to photoautotrophs.</title>
        <authorList>
            <person name="Ban H."/>
            <person name="Sato S."/>
            <person name="Yoshikawa S."/>
            <person name="Yamada K."/>
            <person name="Nakamura Y."/>
            <person name="Ichinomiya M."/>
            <person name="Sato N."/>
            <person name="Blanc-Mathieu R."/>
            <person name="Endo H."/>
            <person name="Kuwata A."/>
            <person name="Ogata H."/>
        </authorList>
    </citation>
    <scope>NUCLEOTIDE SEQUENCE [LARGE SCALE GENOMIC DNA]</scope>
</reference>
<keyword evidence="2 11" id="KW-0813">Transport</keyword>
<keyword evidence="10 11" id="KW-0407">Ion channel</keyword>
<dbReference type="GO" id="GO:0015280">
    <property type="term" value="F:ligand-gated sodium channel activity"/>
    <property type="evidence" value="ECO:0007669"/>
    <property type="project" value="TreeGrafter"/>
</dbReference>
<keyword evidence="4 11" id="KW-0812">Transmembrane</keyword>
<keyword evidence="7 11" id="KW-0406">Ion transport</keyword>
<evidence type="ECO:0000256" key="1">
    <source>
        <dbReference type="ARBA" id="ARBA00004141"/>
    </source>
</evidence>
<evidence type="ECO:0000256" key="6">
    <source>
        <dbReference type="ARBA" id="ARBA00023053"/>
    </source>
</evidence>
<evidence type="ECO:0000256" key="3">
    <source>
        <dbReference type="ARBA" id="ARBA00022461"/>
    </source>
</evidence>
<dbReference type="AlphaFoldDB" id="A0A9W7FVQ8"/>
<organism evidence="12 13">
    <name type="scientific">Triparma columacea</name>
    <dbReference type="NCBI Taxonomy" id="722753"/>
    <lineage>
        <taxon>Eukaryota</taxon>
        <taxon>Sar</taxon>
        <taxon>Stramenopiles</taxon>
        <taxon>Ochrophyta</taxon>
        <taxon>Bolidophyceae</taxon>
        <taxon>Parmales</taxon>
        <taxon>Triparmaceae</taxon>
        <taxon>Triparma</taxon>
    </lineage>
</organism>
<evidence type="ECO:0000256" key="7">
    <source>
        <dbReference type="ARBA" id="ARBA00023065"/>
    </source>
</evidence>
<evidence type="ECO:0000313" key="13">
    <source>
        <dbReference type="Proteomes" id="UP001165065"/>
    </source>
</evidence>
<comment type="subcellular location">
    <subcellularLocation>
        <location evidence="1">Membrane</location>
        <topology evidence="1">Multi-pass membrane protein</topology>
    </subcellularLocation>
</comment>
<accession>A0A9W7FVQ8</accession>
<evidence type="ECO:0000256" key="10">
    <source>
        <dbReference type="ARBA" id="ARBA00023303"/>
    </source>
</evidence>
<keyword evidence="6" id="KW-0915">Sodium</keyword>
<dbReference type="Proteomes" id="UP001165065">
    <property type="component" value="Unassembled WGS sequence"/>
</dbReference>
<dbReference type="Gene3D" id="2.60.470.10">
    <property type="entry name" value="Acid-sensing ion channels like domains"/>
    <property type="match status" value="1"/>
</dbReference>
<evidence type="ECO:0000256" key="2">
    <source>
        <dbReference type="ARBA" id="ARBA00022448"/>
    </source>
</evidence>
<proteinExistence type="inferred from homology"/>
<dbReference type="PANTHER" id="PTHR11690">
    <property type="entry name" value="AMILORIDE-SENSITIVE SODIUM CHANNEL-RELATED"/>
    <property type="match status" value="1"/>
</dbReference>
<evidence type="ECO:0000313" key="12">
    <source>
        <dbReference type="EMBL" id="GMI19550.1"/>
    </source>
</evidence>
<keyword evidence="3 11" id="KW-0894">Sodium channel</keyword>
<dbReference type="Gene3D" id="1.10.287.770">
    <property type="entry name" value="YojJ-like"/>
    <property type="match status" value="1"/>
</dbReference>
<keyword evidence="9 11" id="KW-0739">Sodium transport</keyword>
<keyword evidence="5" id="KW-1133">Transmembrane helix</keyword>
<comment type="similarity">
    <text evidence="11">Belongs to the amiloride-sensitive sodium channel (TC 1.A.6) family.</text>
</comment>
<evidence type="ECO:0000256" key="5">
    <source>
        <dbReference type="ARBA" id="ARBA00022989"/>
    </source>
</evidence>
<comment type="caution">
    <text evidence="12">The sequence shown here is derived from an EMBL/GenBank/DDBJ whole genome shotgun (WGS) entry which is preliminary data.</text>
</comment>
<gene>
    <name evidence="12" type="ORF">TrCOL_g12325</name>
</gene>
<dbReference type="EMBL" id="BRYA01000496">
    <property type="protein sequence ID" value="GMI19550.1"/>
    <property type="molecule type" value="Genomic_DNA"/>
</dbReference>
<protein>
    <submittedName>
        <fullName evidence="12">Uncharacterized protein</fullName>
    </submittedName>
</protein>
<sequence>MWQYIVSITAALMLFLVYSNFASYFHFNSTFITTLQTSPKSLSFPVVTLCNNNVIYTRMEGEQALPEELQEFCNNTKQYDEAVKVLGNLSASEFQRYGANVEDFINGCDIEGVSCVDPKYWTASVPDTFAWGLCYSLDTSLFDKPSGLGIWNSISLELNLESDMYCGSISPDVGARMAVHEQGSWPNPNEGYTLASSSSYLVEIGLKRVIRLGEPYTACESEKIFYPSTEPCYEKCVVQEVLRQCECRFSRSLQYEELDLPFCDNDDTLETCGEGIEAAWFNEESDCECPLPACEETNYYIKSASAGRWPSRKARQIYSDEDMMNENDYVGASIYFSTFSHEENRETADKDIVSTLSTVGGSLGLCLGASIISLFEIAELIGILGRRWNIRRAQRKRERMLSMRKALLEEQGGVEGQEMEDNAN</sequence>
<evidence type="ECO:0000256" key="4">
    <source>
        <dbReference type="ARBA" id="ARBA00022692"/>
    </source>
</evidence>
<dbReference type="OrthoDB" id="6021021at2759"/>
<dbReference type="InterPro" id="IPR001873">
    <property type="entry name" value="ENaC"/>
</dbReference>